<comment type="caution">
    <text evidence="2">The sequence shown here is derived from an EMBL/GenBank/DDBJ whole genome shotgun (WGS) entry which is preliminary data.</text>
</comment>
<organism evidence="2 3">
    <name type="scientific">Candidatus Desulfolinea nitratireducens</name>
    <dbReference type="NCBI Taxonomy" id="2841698"/>
    <lineage>
        <taxon>Bacteria</taxon>
        <taxon>Bacillati</taxon>
        <taxon>Chloroflexota</taxon>
        <taxon>Anaerolineae</taxon>
        <taxon>Anaerolineales</taxon>
        <taxon>Anaerolineales incertae sedis</taxon>
        <taxon>Candidatus Desulfolinea</taxon>
    </lineage>
</organism>
<dbReference type="Pfam" id="PF14470">
    <property type="entry name" value="bPH_3"/>
    <property type="match status" value="1"/>
</dbReference>
<evidence type="ECO:0000259" key="1">
    <source>
        <dbReference type="Pfam" id="PF14470"/>
    </source>
</evidence>
<name>A0A8J6NLT0_9CHLR</name>
<gene>
    <name evidence="2" type="ORF">H8E29_09260</name>
</gene>
<dbReference type="EMBL" id="JACNJN010000110">
    <property type="protein sequence ID" value="MBC8335440.1"/>
    <property type="molecule type" value="Genomic_DNA"/>
</dbReference>
<reference evidence="2 3" key="1">
    <citation type="submission" date="2020-08" db="EMBL/GenBank/DDBJ databases">
        <title>Bridging the membrane lipid divide: bacteria of the FCB group superphylum have the potential to synthesize archaeal ether lipids.</title>
        <authorList>
            <person name="Villanueva L."/>
            <person name="Von Meijenfeldt F.A.B."/>
            <person name="Westbye A.B."/>
            <person name="Yadav S."/>
            <person name="Hopmans E.C."/>
            <person name="Dutilh B.E."/>
            <person name="Sinninghe Damste J.S."/>
        </authorList>
    </citation>
    <scope>NUCLEOTIDE SEQUENCE [LARGE SCALE GENOMIC DNA]</scope>
    <source>
        <strain evidence="2">NIOZ-UU36</strain>
    </source>
</reference>
<feature type="domain" description="YokE-like PH" evidence="1">
    <location>
        <begin position="27"/>
        <end position="91"/>
    </location>
</feature>
<accession>A0A8J6NLT0</accession>
<sequence>MNKRYASSRLTSGNFLFPDEVTVAEDGIHFVKRRIFGSDEEIISYGKIASVKLNSGIFFADITVETTGGSQPIFINGLMKGGAQEIKDAIRYYQGQEE</sequence>
<protein>
    <submittedName>
        <fullName evidence="2">PH domain-containing protein</fullName>
    </submittedName>
</protein>
<evidence type="ECO:0000313" key="3">
    <source>
        <dbReference type="Proteomes" id="UP000614469"/>
    </source>
</evidence>
<dbReference type="Proteomes" id="UP000614469">
    <property type="component" value="Unassembled WGS sequence"/>
</dbReference>
<dbReference type="InterPro" id="IPR039519">
    <property type="entry name" value="YokE-like_PH"/>
</dbReference>
<evidence type="ECO:0000313" key="2">
    <source>
        <dbReference type="EMBL" id="MBC8335440.1"/>
    </source>
</evidence>
<proteinExistence type="predicted"/>
<dbReference type="AlphaFoldDB" id="A0A8J6NLT0"/>